<dbReference type="NCBIfam" id="TIGR01552">
    <property type="entry name" value="phd_fam"/>
    <property type="match status" value="1"/>
</dbReference>
<accession>A0ABX1E3E0</accession>
<evidence type="ECO:0000256" key="2">
    <source>
        <dbReference type="RuleBase" id="RU362080"/>
    </source>
</evidence>
<sequence length="64" mass="7014">MRTFTSADAKNKLGELIDLARAAPVAITKYDRPVAVIMAVEESERIKGPDFSIEISKTAPRARP</sequence>
<dbReference type="InterPro" id="IPR036165">
    <property type="entry name" value="YefM-like_sf"/>
</dbReference>
<dbReference type="Pfam" id="PF02604">
    <property type="entry name" value="PhdYeFM_antitox"/>
    <property type="match status" value="1"/>
</dbReference>
<evidence type="ECO:0000313" key="4">
    <source>
        <dbReference type="Proteomes" id="UP000787635"/>
    </source>
</evidence>
<protein>
    <recommendedName>
        <fullName evidence="2">Antitoxin</fullName>
    </recommendedName>
</protein>
<dbReference type="EMBL" id="JAAVNE010000017">
    <property type="protein sequence ID" value="NKC31601.1"/>
    <property type="molecule type" value="Genomic_DNA"/>
</dbReference>
<dbReference type="SUPFAM" id="SSF143120">
    <property type="entry name" value="YefM-like"/>
    <property type="match status" value="1"/>
</dbReference>
<evidence type="ECO:0000313" key="3">
    <source>
        <dbReference type="EMBL" id="NKC31601.1"/>
    </source>
</evidence>
<proteinExistence type="inferred from homology"/>
<keyword evidence="4" id="KW-1185">Reference proteome</keyword>
<reference evidence="3 4" key="1">
    <citation type="submission" date="2020-03" db="EMBL/GenBank/DDBJ databases">
        <title>Roseomonas selenitidurans sp. nov. isolated from urban soil.</title>
        <authorList>
            <person name="Liu H."/>
        </authorList>
    </citation>
    <scope>NUCLEOTIDE SEQUENCE [LARGE SCALE GENOMIC DNA]</scope>
    <source>
        <strain evidence="3 4">BU-1</strain>
    </source>
</reference>
<comment type="function">
    <text evidence="2">Antitoxin component of a type II toxin-antitoxin (TA) system.</text>
</comment>
<dbReference type="RefSeq" id="WP_168030797.1">
    <property type="nucleotide sequence ID" value="NZ_JAAVNE010000017.1"/>
</dbReference>
<name>A0ABX1E3E0_9PROT</name>
<gene>
    <name evidence="3" type="ORF">HEQ75_12100</name>
</gene>
<dbReference type="InterPro" id="IPR006442">
    <property type="entry name" value="Antitoxin_Phd/YefM"/>
</dbReference>
<dbReference type="Gene3D" id="3.40.1620.10">
    <property type="entry name" value="YefM-like domain"/>
    <property type="match status" value="1"/>
</dbReference>
<evidence type="ECO:0000256" key="1">
    <source>
        <dbReference type="ARBA" id="ARBA00009981"/>
    </source>
</evidence>
<comment type="caution">
    <text evidence="3">The sequence shown here is derived from an EMBL/GenBank/DDBJ whole genome shotgun (WGS) entry which is preliminary data.</text>
</comment>
<dbReference type="Proteomes" id="UP000787635">
    <property type="component" value="Unassembled WGS sequence"/>
</dbReference>
<comment type="similarity">
    <text evidence="1 2">Belongs to the phD/YefM antitoxin family.</text>
</comment>
<organism evidence="3 4">
    <name type="scientific">Falsiroseomonas selenitidurans</name>
    <dbReference type="NCBI Taxonomy" id="2716335"/>
    <lineage>
        <taxon>Bacteria</taxon>
        <taxon>Pseudomonadati</taxon>
        <taxon>Pseudomonadota</taxon>
        <taxon>Alphaproteobacteria</taxon>
        <taxon>Acetobacterales</taxon>
        <taxon>Roseomonadaceae</taxon>
        <taxon>Falsiroseomonas</taxon>
    </lineage>
</organism>